<comment type="cofactor">
    <cofactor evidence="1">
        <name>[4Fe-4S] cluster</name>
        <dbReference type="ChEBI" id="CHEBI:49883"/>
    </cofactor>
</comment>
<dbReference type="SMART" id="SM00729">
    <property type="entry name" value="Elp3"/>
    <property type="match status" value="1"/>
</dbReference>
<dbReference type="SFLD" id="SFLDG01123">
    <property type="entry name" value="methyltransferase_(Class_B)"/>
    <property type="match status" value="1"/>
</dbReference>
<dbReference type="RefSeq" id="WP_070372748.1">
    <property type="nucleotide sequence ID" value="NZ_LKEU01000050.1"/>
</dbReference>
<dbReference type="OrthoDB" id="9801424at2"/>
<dbReference type="InterPro" id="IPR030837">
    <property type="entry name" value="BzaD-like"/>
</dbReference>
<evidence type="ECO:0000256" key="2">
    <source>
        <dbReference type="ARBA" id="ARBA00022691"/>
    </source>
</evidence>
<dbReference type="InterPro" id="IPR034466">
    <property type="entry name" value="Methyltransferase_Class_B"/>
</dbReference>
<evidence type="ECO:0000256" key="1">
    <source>
        <dbReference type="ARBA" id="ARBA00001966"/>
    </source>
</evidence>
<feature type="domain" description="B12-binding" evidence="6">
    <location>
        <begin position="7"/>
        <end position="150"/>
    </location>
</feature>
<dbReference type="Proteomes" id="UP000176244">
    <property type="component" value="Unassembled WGS sequence"/>
</dbReference>
<keyword evidence="2" id="KW-0949">S-adenosyl-L-methionine</keyword>
<name>A0A1F2PDM0_9FIRM</name>
<dbReference type="PROSITE" id="PS51918">
    <property type="entry name" value="RADICAL_SAM"/>
    <property type="match status" value="1"/>
</dbReference>
<reference evidence="8 9" key="1">
    <citation type="submission" date="2015-09" db="EMBL/GenBank/DDBJ databases">
        <title>Genome sequence of Acetobacterium wieringae DSM 1911.</title>
        <authorList>
            <person name="Poehlein A."/>
            <person name="Bengelsdorf F.R."/>
            <person name="Schiel-Bengelsdorf B."/>
            <person name="Duerre P."/>
            <person name="Daniel R."/>
        </authorList>
    </citation>
    <scope>NUCLEOTIDE SEQUENCE [LARGE SCALE GENOMIC DNA]</scope>
    <source>
        <strain evidence="8 9">DSM 1911</strain>
    </source>
</reference>
<keyword evidence="3" id="KW-0479">Metal-binding</keyword>
<dbReference type="Gene3D" id="3.80.30.20">
    <property type="entry name" value="tm_1862 like domain"/>
    <property type="match status" value="1"/>
</dbReference>
<dbReference type="EMBL" id="LKEU01000050">
    <property type="protein sequence ID" value="OFV68982.1"/>
    <property type="molecule type" value="Genomic_DNA"/>
</dbReference>
<dbReference type="PROSITE" id="PS51332">
    <property type="entry name" value="B12_BINDING"/>
    <property type="match status" value="1"/>
</dbReference>
<dbReference type="NCBIfam" id="TIGR04385">
    <property type="entry name" value="B12_rSAM_cofa1"/>
    <property type="match status" value="1"/>
</dbReference>
<dbReference type="STRING" id="52694.ACWI_35190"/>
<accession>A0A1F2PDM0</accession>
<dbReference type="SFLD" id="SFLDG01082">
    <property type="entry name" value="B12-binding_domain_containing"/>
    <property type="match status" value="1"/>
</dbReference>
<dbReference type="Pfam" id="PF04055">
    <property type="entry name" value="Radical_SAM"/>
    <property type="match status" value="1"/>
</dbReference>
<dbReference type="GO" id="GO:0046872">
    <property type="term" value="F:metal ion binding"/>
    <property type="evidence" value="ECO:0007669"/>
    <property type="project" value="UniProtKB-KW"/>
</dbReference>
<gene>
    <name evidence="8" type="ORF">ACWI_35190</name>
</gene>
<evidence type="ECO:0000259" key="6">
    <source>
        <dbReference type="PROSITE" id="PS51332"/>
    </source>
</evidence>
<organism evidence="8 9">
    <name type="scientific">Acetobacterium wieringae</name>
    <dbReference type="NCBI Taxonomy" id="52694"/>
    <lineage>
        <taxon>Bacteria</taxon>
        <taxon>Bacillati</taxon>
        <taxon>Bacillota</taxon>
        <taxon>Clostridia</taxon>
        <taxon>Eubacteriales</taxon>
        <taxon>Eubacteriaceae</taxon>
        <taxon>Acetobacterium</taxon>
    </lineage>
</organism>
<dbReference type="InterPro" id="IPR006158">
    <property type="entry name" value="Cobalamin-bd"/>
</dbReference>
<dbReference type="CDD" id="cd01335">
    <property type="entry name" value="Radical_SAM"/>
    <property type="match status" value="1"/>
</dbReference>
<proteinExistence type="predicted"/>
<comment type="caution">
    <text evidence="8">The sequence shown here is derived from an EMBL/GenBank/DDBJ whole genome shotgun (WGS) entry which is preliminary data.</text>
</comment>
<sequence length="442" mass="49604">MKILFIQALSMEGIDIERVYPIGIVVLASQVERCTDHTLTLFDMNMALDPYGDLRQQLESDKPDVVCLSLRNIDPLGNKTSSLIPGFAVTLAVIKRYAPKTRILAGGTGFSLFPERLMQDYPEIDFGVTGEAENIIVPLLNNLNNPPRLPGLCYREKEAVIVVPPVGDYDMRDYVMPNRDLLDPRPYLTVNKYVESIGVETKRGCCFSCGYCSYPLLQGAKMRCRTPEAVVDEIQFLYDSYGVTRIHFTDSVVNIPVDHLDSICAEIIRRGLPINWSGFFRENLLTEENVALYTQSGCECFSLSPDGLSQTALDALDKNMKVQDILDTAQVLAASGVVTVYHFLVNTPGDTAATQQEAKELIDAIYKIHHASKTLGTIVLNNIRILPGTRVEQQALEHGVITPETDLLYPTYYNPAPYDRARYELEIYHTKKNIFMWQEVTS</sequence>
<keyword evidence="4" id="KW-0408">Iron</keyword>
<dbReference type="InterPro" id="IPR007197">
    <property type="entry name" value="rSAM"/>
</dbReference>
<evidence type="ECO:0000259" key="7">
    <source>
        <dbReference type="PROSITE" id="PS51918"/>
    </source>
</evidence>
<dbReference type="PANTHER" id="PTHR43409:SF16">
    <property type="entry name" value="SLR0320 PROTEIN"/>
    <property type="match status" value="1"/>
</dbReference>
<dbReference type="InterPro" id="IPR058240">
    <property type="entry name" value="rSAM_sf"/>
</dbReference>
<dbReference type="GO" id="GO:0003824">
    <property type="term" value="F:catalytic activity"/>
    <property type="evidence" value="ECO:0007669"/>
    <property type="project" value="InterPro"/>
</dbReference>
<evidence type="ECO:0000313" key="8">
    <source>
        <dbReference type="EMBL" id="OFV68982.1"/>
    </source>
</evidence>
<dbReference type="GO" id="GO:0031419">
    <property type="term" value="F:cobalamin binding"/>
    <property type="evidence" value="ECO:0007669"/>
    <property type="project" value="InterPro"/>
</dbReference>
<dbReference type="SUPFAM" id="SSF102114">
    <property type="entry name" value="Radical SAM enzymes"/>
    <property type="match status" value="1"/>
</dbReference>
<dbReference type="SFLD" id="SFLDS00029">
    <property type="entry name" value="Radical_SAM"/>
    <property type="match status" value="1"/>
</dbReference>
<evidence type="ECO:0000256" key="3">
    <source>
        <dbReference type="ARBA" id="ARBA00022723"/>
    </source>
</evidence>
<dbReference type="PANTHER" id="PTHR43409">
    <property type="entry name" value="ANAEROBIC MAGNESIUM-PROTOPORPHYRIN IX MONOMETHYL ESTER CYCLASE-RELATED"/>
    <property type="match status" value="1"/>
</dbReference>
<evidence type="ECO:0000256" key="4">
    <source>
        <dbReference type="ARBA" id="ARBA00023004"/>
    </source>
</evidence>
<keyword evidence="5" id="KW-0411">Iron-sulfur</keyword>
<dbReference type="InterPro" id="IPR023404">
    <property type="entry name" value="rSAM_horseshoe"/>
</dbReference>
<evidence type="ECO:0000256" key="5">
    <source>
        <dbReference type="ARBA" id="ARBA00023014"/>
    </source>
</evidence>
<dbReference type="Gene3D" id="3.40.50.280">
    <property type="entry name" value="Cobalamin-binding domain"/>
    <property type="match status" value="1"/>
</dbReference>
<dbReference type="Pfam" id="PF02310">
    <property type="entry name" value="B12-binding"/>
    <property type="match status" value="1"/>
</dbReference>
<feature type="domain" description="Radical SAM core" evidence="7">
    <location>
        <begin position="191"/>
        <end position="419"/>
    </location>
</feature>
<dbReference type="InterPro" id="IPR006638">
    <property type="entry name" value="Elp3/MiaA/NifB-like_rSAM"/>
</dbReference>
<evidence type="ECO:0000313" key="9">
    <source>
        <dbReference type="Proteomes" id="UP000176244"/>
    </source>
</evidence>
<dbReference type="GO" id="GO:0005829">
    <property type="term" value="C:cytosol"/>
    <property type="evidence" value="ECO:0007669"/>
    <property type="project" value="TreeGrafter"/>
</dbReference>
<dbReference type="AlphaFoldDB" id="A0A1F2PDM0"/>
<dbReference type="GO" id="GO:0051539">
    <property type="term" value="F:4 iron, 4 sulfur cluster binding"/>
    <property type="evidence" value="ECO:0007669"/>
    <property type="project" value="UniProtKB-KW"/>
</dbReference>
<dbReference type="InterPro" id="IPR051198">
    <property type="entry name" value="BchE-like"/>
</dbReference>
<protein>
    <submittedName>
        <fullName evidence="8">B12 binding domain protein</fullName>
    </submittedName>
</protein>